<proteinExistence type="predicted"/>
<dbReference type="KEGG" id="csal:NBC122_02288"/>
<gene>
    <name evidence="1" type="ORF">NBC122_02288</name>
</gene>
<dbReference type="OrthoDB" id="1245348at2"/>
<evidence type="ECO:0000313" key="1">
    <source>
        <dbReference type="EMBL" id="QBO59093.1"/>
    </source>
</evidence>
<keyword evidence="2" id="KW-1185">Reference proteome</keyword>
<dbReference type="RefSeq" id="WP_133440459.1">
    <property type="nucleotide sequence ID" value="NZ_CP037954.1"/>
</dbReference>
<dbReference type="Proteomes" id="UP000294419">
    <property type="component" value="Chromosome"/>
</dbReference>
<sequence>MNKLLLLSILFIILSCKKTAEVKNDENILVNKNYFSVSENDRKIHRHSNYEVVDTVEMPEAIYSDKRLNEDYALGGIHFLIENNEKSYYVINYLEPFVSMCGTMDRMTKQDSINSVNRNIKIIQKAKLISTSTIEKILYENREKIVNINSRMPLQISFALKDDILKGQTMYNIIQFMEDSKMYIYTIRRMNKDEISFTKMNLVKR</sequence>
<accession>A0A4P6ZHB7</accession>
<dbReference type="AlphaFoldDB" id="A0A4P6ZHB7"/>
<dbReference type="EMBL" id="CP037954">
    <property type="protein sequence ID" value="QBO59093.1"/>
    <property type="molecule type" value="Genomic_DNA"/>
</dbReference>
<name>A0A4P6ZHB7_9FLAO</name>
<organism evidence="1 2">
    <name type="scientific">Chryseobacterium salivictor</name>
    <dbReference type="NCBI Taxonomy" id="2547600"/>
    <lineage>
        <taxon>Bacteria</taxon>
        <taxon>Pseudomonadati</taxon>
        <taxon>Bacteroidota</taxon>
        <taxon>Flavobacteriia</taxon>
        <taxon>Flavobacteriales</taxon>
        <taxon>Weeksellaceae</taxon>
        <taxon>Chryseobacterium group</taxon>
        <taxon>Chryseobacterium</taxon>
    </lineage>
</organism>
<evidence type="ECO:0008006" key="3">
    <source>
        <dbReference type="Google" id="ProtNLM"/>
    </source>
</evidence>
<protein>
    <recommendedName>
        <fullName evidence="3">Lipoprotein</fullName>
    </recommendedName>
</protein>
<reference evidence="1 2" key="1">
    <citation type="submission" date="2019-03" db="EMBL/GenBank/DDBJ databases">
        <authorList>
            <person name="Kim H."/>
            <person name="Yu S.-M."/>
        </authorList>
    </citation>
    <scope>NUCLEOTIDE SEQUENCE [LARGE SCALE GENOMIC DNA]</scope>
    <source>
        <strain evidence="1 2">NBC122</strain>
    </source>
</reference>
<evidence type="ECO:0000313" key="2">
    <source>
        <dbReference type="Proteomes" id="UP000294419"/>
    </source>
</evidence>
<dbReference type="PROSITE" id="PS51257">
    <property type="entry name" value="PROKAR_LIPOPROTEIN"/>
    <property type="match status" value="1"/>
</dbReference>